<dbReference type="PANTHER" id="PTHR33710:SF62">
    <property type="entry name" value="DUF4283 DOMAIN PROTEIN"/>
    <property type="match status" value="1"/>
</dbReference>
<reference evidence="1" key="1">
    <citation type="submission" date="2023-05" db="EMBL/GenBank/DDBJ databases">
        <title>Genome and transcriptome analyses reveal genes involved in the formation of fine ridges on petal epidermal cells in Hibiscus trionum.</title>
        <authorList>
            <person name="Koshimizu S."/>
            <person name="Masuda S."/>
            <person name="Ishii T."/>
            <person name="Shirasu K."/>
            <person name="Hoshino A."/>
            <person name="Arita M."/>
        </authorList>
    </citation>
    <scope>NUCLEOTIDE SEQUENCE</scope>
    <source>
        <strain evidence="1">Hamamatsu line</strain>
    </source>
</reference>
<dbReference type="EMBL" id="BSYR01000065">
    <property type="protein sequence ID" value="GMJ13879.1"/>
    <property type="molecule type" value="Genomic_DNA"/>
</dbReference>
<name>A0A9W7JIB9_HIBTR</name>
<protein>
    <recommendedName>
        <fullName evidence="3">Reverse transcriptase</fullName>
    </recommendedName>
</protein>
<keyword evidence="2" id="KW-1185">Reference proteome</keyword>
<comment type="caution">
    <text evidence="1">The sequence shown here is derived from an EMBL/GenBank/DDBJ whole genome shotgun (WGS) entry which is preliminary data.</text>
</comment>
<evidence type="ECO:0008006" key="3">
    <source>
        <dbReference type="Google" id="ProtNLM"/>
    </source>
</evidence>
<dbReference type="OrthoDB" id="1935929at2759"/>
<sequence length="104" mass="12003">MDAFRSALSECGLSDLGYVGRWYTWEKCRMSNNNVRGRLDKAVANTVWWENFPNYSVKHLTHAISDHCPVLIDTCATIDSCKHDVSFRFDANWILEDDIEEVVC</sequence>
<organism evidence="1 2">
    <name type="scientific">Hibiscus trionum</name>
    <name type="common">Flower of an hour</name>
    <dbReference type="NCBI Taxonomy" id="183268"/>
    <lineage>
        <taxon>Eukaryota</taxon>
        <taxon>Viridiplantae</taxon>
        <taxon>Streptophyta</taxon>
        <taxon>Embryophyta</taxon>
        <taxon>Tracheophyta</taxon>
        <taxon>Spermatophyta</taxon>
        <taxon>Magnoliopsida</taxon>
        <taxon>eudicotyledons</taxon>
        <taxon>Gunneridae</taxon>
        <taxon>Pentapetalae</taxon>
        <taxon>rosids</taxon>
        <taxon>malvids</taxon>
        <taxon>Malvales</taxon>
        <taxon>Malvaceae</taxon>
        <taxon>Malvoideae</taxon>
        <taxon>Hibiscus</taxon>
    </lineage>
</organism>
<dbReference type="Gene3D" id="3.60.10.10">
    <property type="entry name" value="Endonuclease/exonuclease/phosphatase"/>
    <property type="match status" value="1"/>
</dbReference>
<proteinExistence type="predicted"/>
<dbReference type="PANTHER" id="PTHR33710">
    <property type="entry name" value="BNAC02G09200D PROTEIN"/>
    <property type="match status" value="1"/>
</dbReference>
<gene>
    <name evidence="1" type="ORF">HRI_005057100</name>
</gene>
<dbReference type="AlphaFoldDB" id="A0A9W7JIB9"/>
<dbReference type="SUPFAM" id="SSF56219">
    <property type="entry name" value="DNase I-like"/>
    <property type="match status" value="1"/>
</dbReference>
<evidence type="ECO:0000313" key="2">
    <source>
        <dbReference type="Proteomes" id="UP001165190"/>
    </source>
</evidence>
<evidence type="ECO:0000313" key="1">
    <source>
        <dbReference type="EMBL" id="GMJ13879.1"/>
    </source>
</evidence>
<dbReference type="Proteomes" id="UP001165190">
    <property type="component" value="Unassembled WGS sequence"/>
</dbReference>
<dbReference type="InterPro" id="IPR036691">
    <property type="entry name" value="Endo/exonu/phosph_ase_sf"/>
</dbReference>
<accession>A0A9W7JIB9</accession>